<dbReference type="InterPro" id="IPR007712">
    <property type="entry name" value="RelE/ParE_toxin"/>
</dbReference>
<accession>A0A397RYU5</accession>
<protein>
    <submittedName>
        <fullName evidence="2">Plasmid stabilization system protein ParE</fullName>
    </submittedName>
</protein>
<dbReference type="AlphaFoldDB" id="A0A397RYU5"/>
<gene>
    <name evidence="2" type="ORF">EI71_00889</name>
</gene>
<keyword evidence="3" id="KW-1185">Reference proteome</keyword>
<dbReference type="EMBL" id="QXEV01000007">
    <property type="protein sequence ID" value="RIA77736.1"/>
    <property type="molecule type" value="Genomic_DNA"/>
</dbReference>
<comment type="caution">
    <text evidence="2">The sequence shown here is derived from an EMBL/GenBank/DDBJ whole genome shotgun (WGS) entry which is preliminary data.</text>
</comment>
<dbReference type="InterPro" id="IPR035093">
    <property type="entry name" value="RelE/ParE_toxin_dom_sf"/>
</dbReference>
<sequence>MQYKIEYSSLANKSLNEIYDYIADILLEPKTAQNIVLGIISTINSLNELPKRHKLCDEDFLKNKNIRSTHFKNYKILYFIDDNSFTVTIVNIFYSKRNINNVII</sequence>
<proteinExistence type="predicted"/>
<name>A0A397RYU5_9MOLU</name>
<dbReference type="InParanoid" id="A0A397RYU5"/>
<organism evidence="2 3">
    <name type="scientific">Anaeroplasma bactoclasticum</name>
    <dbReference type="NCBI Taxonomy" id="2088"/>
    <lineage>
        <taxon>Bacteria</taxon>
        <taxon>Bacillati</taxon>
        <taxon>Mycoplasmatota</taxon>
        <taxon>Mollicutes</taxon>
        <taxon>Anaeroplasmatales</taxon>
        <taxon>Anaeroplasmataceae</taxon>
        <taxon>Anaeroplasma</taxon>
    </lineage>
</organism>
<evidence type="ECO:0000256" key="1">
    <source>
        <dbReference type="ARBA" id="ARBA00022649"/>
    </source>
</evidence>
<keyword evidence="1" id="KW-1277">Toxin-antitoxin system</keyword>
<dbReference type="Gene3D" id="3.30.2310.20">
    <property type="entry name" value="RelE-like"/>
    <property type="match status" value="1"/>
</dbReference>
<dbReference type="Proteomes" id="UP000266506">
    <property type="component" value="Unassembled WGS sequence"/>
</dbReference>
<reference evidence="2 3" key="1">
    <citation type="submission" date="2018-08" db="EMBL/GenBank/DDBJ databases">
        <title>Genomic Encyclopedia of Archaeal and Bacterial Type Strains, Phase II (KMG-II): from individual species to whole genera.</title>
        <authorList>
            <person name="Goeker M."/>
        </authorList>
    </citation>
    <scope>NUCLEOTIDE SEQUENCE [LARGE SCALE GENOMIC DNA]</scope>
    <source>
        <strain evidence="2 3">ATCC 27112</strain>
    </source>
</reference>
<dbReference type="SUPFAM" id="SSF143011">
    <property type="entry name" value="RelE-like"/>
    <property type="match status" value="1"/>
</dbReference>
<evidence type="ECO:0000313" key="3">
    <source>
        <dbReference type="Proteomes" id="UP000266506"/>
    </source>
</evidence>
<dbReference type="RefSeq" id="WP_119016043.1">
    <property type="nucleotide sequence ID" value="NZ_QXEV01000007.1"/>
</dbReference>
<dbReference type="OrthoDB" id="361090at2"/>
<dbReference type="Pfam" id="PF05016">
    <property type="entry name" value="ParE_toxin"/>
    <property type="match status" value="1"/>
</dbReference>
<evidence type="ECO:0000313" key="2">
    <source>
        <dbReference type="EMBL" id="RIA77736.1"/>
    </source>
</evidence>